<feature type="transmembrane region" description="Helical" evidence="6">
    <location>
        <begin position="64"/>
        <end position="85"/>
    </location>
</feature>
<protein>
    <submittedName>
        <fullName evidence="8">DMT family transporter</fullName>
    </submittedName>
</protein>
<organism evidence="8 9">
    <name type="scientific">Plastoroseomonas hellenica</name>
    <dbReference type="NCBI Taxonomy" id="2687306"/>
    <lineage>
        <taxon>Bacteria</taxon>
        <taxon>Pseudomonadati</taxon>
        <taxon>Pseudomonadota</taxon>
        <taxon>Alphaproteobacteria</taxon>
        <taxon>Acetobacterales</taxon>
        <taxon>Acetobacteraceae</taxon>
        <taxon>Plastoroseomonas</taxon>
    </lineage>
</organism>
<proteinExistence type="inferred from homology"/>
<dbReference type="EMBL" id="JAAGBB010000033">
    <property type="protein sequence ID" value="MBR0667348.1"/>
    <property type="molecule type" value="Genomic_DNA"/>
</dbReference>
<dbReference type="Pfam" id="PF00892">
    <property type="entry name" value="EamA"/>
    <property type="match status" value="1"/>
</dbReference>
<keyword evidence="5 6" id="KW-0472">Membrane</keyword>
<comment type="similarity">
    <text evidence="2">Belongs to the drug/metabolite transporter (DMT) superfamily. 10 TMS drug/metabolite exporter (DME) (TC 2.A.7.3) family.</text>
</comment>
<sequence length="300" mass="31100">MRGPAWLLTAIGLWSVLDANSKLLAGAYGAGQVLGIRHAVLLLLVLGLRALRPGAGGTMTTAHPALHAIRAVAMLGSAAGFFLAMREMSMAEAYLVHFTAPFMMLGLAALALGEPMPARAWGWTAIGFAGVAVAIAPSIGAGGHWQGYAWAGFGAACYAVIMTVNRRLREEQGLAAVILWPSLLGLVATLPFAAAEWVAPTPRDMLLLALNGVVAGAAMLAMSLAFRHANAARLAPFEYTALLFALGFDLALWGRLPALATLAGAAIVVAACIASERARSVARATARQAPPSSKARQLTL</sequence>
<evidence type="ECO:0000256" key="2">
    <source>
        <dbReference type="ARBA" id="ARBA00009853"/>
    </source>
</evidence>
<keyword evidence="4 6" id="KW-1133">Transmembrane helix</keyword>
<evidence type="ECO:0000313" key="9">
    <source>
        <dbReference type="Proteomes" id="UP001196870"/>
    </source>
</evidence>
<evidence type="ECO:0000313" key="8">
    <source>
        <dbReference type="EMBL" id="MBR0667348.1"/>
    </source>
</evidence>
<evidence type="ECO:0000256" key="1">
    <source>
        <dbReference type="ARBA" id="ARBA00004141"/>
    </source>
</evidence>
<feature type="transmembrane region" description="Helical" evidence="6">
    <location>
        <begin position="35"/>
        <end position="52"/>
    </location>
</feature>
<evidence type="ECO:0000256" key="6">
    <source>
        <dbReference type="SAM" id="Phobius"/>
    </source>
</evidence>
<dbReference type="SUPFAM" id="SSF103481">
    <property type="entry name" value="Multidrug resistance efflux transporter EmrE"/>
    <property type="match status" value="2"/>
</dbReference>
<accession>A0ABS5F497</accession>
<keyword evidence="3 6" id="KW-0812">Transmembrane</keyword>
<name>A0ABS5F497_9PROT</name>
<dbReference type="InterPro" id="IPR000620">
    <property type="entry name" value="EamA_dom"/>
</dbReference>
<dbReference type="Proteomes" id="UP001196870">
    <property type="component" value="Unassembled WGS sequence"/>
</dbReference>
<feature type="transmembrane region" description="Helical" evidence="6">
    <location>
        <begin position="147"/>
        <end position="165"/>
    </location>
</feature>
<evidence type="ECO:0000256" key="5">
    <source>
        <dbReference type="ARBA" id="ARBA00023136"/>
    </source>
</evidence>
<feature type="transmembrane region" description="Helical" evidence="6">
    <location>
        <begin position="91"/>
        <end position="113"/>
    </location>
</feature>
<evidence type="ECO:0000259" key="7">
    <source>
        <dbReference type="Pfam" id="PF00892"/>
    </source>
</evidence>
<comment type="caution">
    <text evidence="8">The sequence shown here is derived from an EMBL/GenBank/DDBJ whole genome shotgun (WGS) entry which is preliminary data.</text>
</comment>
<dbReference type="PANTHER" id="PTHR22911:SF6">
    <property type="entry name" value="SOLUTE CARRIER FAMILY 35 MEMBER G1"/>
    <property type="match status" value="1"/>
</dbReference>
<dbReference type="InterPro" id="IPR037185">
    <property type="entry name" value="EmrE-like"/>
</dbReference>
<dbReference type="RefSeq" id="WP_211855126.1">
    <property type="nucleotide sequence ID" value="NZ_JAAGBB010000033.1"/>
</dbReference>
<comment type="subcellular location">
    <subcellularLocation>
        <location evidence="1">Membrane</location>
        <topology evidence="1">Multi-pass membrane protein</topology>
    </subcellularLocation>
</comment>
<feature type="transmembrane region" description="Helical" evidence="6">
    <location>
        <begin position="120"/>
        <end position="141"/>
    </location>
</feature>
<evidence type="ECO:0000256" key="3">
    <source>
        <dbReference type="ARBA" id="ARBA00022692"/>
    </source>
</evidence>
<evidence type="ECO:0000256" key="4">
    <source>
        <dbReference type="ARBA" id="ARBA00022989"/>
    </source>
</evidence>
<keyword evidence="9" id="KW-1185">Reference proteome</keyword>
<feature type="domain" description="EamA" evidence="7">
    <location>
        <begin position="147"/>
        <end position="273"/>
    </location>
</feature>
<dbReference type="PANTHER" id="PTHR22911">
    <property type="entry name" value="ACYL-MALONYL CONDENSING ENZYME-RELATED"/>
    <property type="match status" value="1"/>
</dbReference>
<feature type="transmembrane region" description="Helical" evidence="6">
    <location>
        <begin position="205"/>
        <end position="225"/>
    </location>
</feature>
<gene>
    <name evidence="8" type="ORF">GXW71_23525</name>
</gene>
<feature type="transmembrane region" description="Helical" evidence="6">
    <location>
        <begin position="259"/>
        <end position="278"/>
    </location>
</feature>
<feature type="transmembrane region" description="Helical" evidence="6">
    <location>
        <begin position="177"/>
        <end position="199"/>
    </location>
</feature>
<feature type="transmembrane region" description="Helical" evidence="6">
    <location>
        <begin position="237"/>
        <end position="253"/>
    </location>
</feature>
<reference evidence="9" key="1">
    <citation type="journal article" date="2021" name="Syst. Appl. Microbiol.">
        <title>Roseomonas hellenica sp. nov., isolated from roots of wild-growing Alkanna tinctoria.</title>
        <authorList>
            <person name="Rat A."/>
            <person name="Naranjo H.D."/>
            <person name="Lebbe L."/>
            <person name="Cnockaert M."/>
            <person name="Krigas N."/>
            <person name="Grigoriadou K."/>
            <person name="Maloupa E."/>
            <person name="Willems A."/>
        </authorList>
    </citation>
    <scope>NUCLEOTIDE SEQUENCE [LARGE SCALE GENOMIC DNA]</scope>
    <source>
        <strain evidence="9">LMG 31523</strain>
    </source>
</reference>